<evidence type="ECO:0000313" key="2">
    <source>
        <dbReference type="EMBL" id="QJX80536.1"/>
    </source>
</evidence>
<keyword evidence="1" id="KW-0812">Transmembrane</keyword>
<reference evidence="2 3" key="1">
    <citation type="submission" date="2019-10" db="EMBL/GenBank/DDBJ databases">
        <title>Complete genome sequences for adaption low water activity.</title>
        <authorList>
            <person name="Zhao L."/>
            <person name="Zhong J."/>
        </authorList>
    </citation>
    <scope>NUCLEOTIDE SEQUENCE [LARGE SCALE GENOMIC DNA]</scope>
    <source>
        <strain evidence="2 3">FDU301</strain>
        <plasmid evidence="3">pfdu301a</plasmid>
    </source>
</reference>
<gene>
    <name evidence="2" type="ORF">FDZ14_31085</name>
</gene>
<name>A0A6M6E4G6_PRIMG</name>
<keyword evidence="1" id="KW-1133">Transmembrane helix</keyword>
<dbReference type="AlphaFoldDB" id="A0A6M6E4G6"/>
<protein>
    <submittedName>
        <fullName evidence="2">Uncharacterized protein</fullName>
    </submittedName>
</protein>
<dbReference type="EMBL" id="CP045273">
    <property type="protein sequence ID" value="QJX80536.1"/>
    <property type="molecule type" value="Genomic_DNA"/>
</dbReference>
<evidence type="ECO:0000313" key="3">
    <source>
        <dbReference type="Proteomes" id="UP000501076"/>
    </source>
</evidence>
<feature type="transmembrane region" description="Helical" evidence="1">
    <location>
        <begin position="32"/>
        <end position="53"/>
    </location>
</feature>
<organism evidence="2 3">
    <name type="scientific">Priestia megaterium</name>
    <name type="common">Bacillus megaterium</name>
    <dbReference type="NCBI Taxonomy" id="1404"/>
    <lineage>
        <taxon>Bacteria</taxon>
        <taxon>Bacillati</taxon>
        <taxon>Bacillota</taxon>
        <taxon>Bacilli</taxon>
        <taxon>Bacillales</taxon>
        <taxon>Bacillaceae</taxon>
        <taxon>Priestia</taxon>
    </lineage>
</organism>
<sequence length="60" mass="6739">MKKITCKFLIRSAALLLINAGINIYYISNPNWYTAISTSVSVPLGLAIIEYALRDKEESF</sequence>
<proteinExistence type="predicted"/>
<keyword evidence="1" id="KW-0472">Membrane</keyword>
<dbReference type="RefSeq" id="WP_171778529.1">
    <property type="nucleotide sequence ID" value="NZ_CP045273.1"/>
</dbReference>
<feature type="transmembrane region" description="Helical" evidence="1">
    <location>
        <begin position="9"/>
        <end position="26"/>
    </location>
</feature>
<geneLocation type="plasmid" evidence="3">
    <name>pfdu301a</name>
</geneLocation>
<accession>A0A6M6E4G6</accession>
<dbReference type="Proteomes" id="UP000501076">
    <property type="component" value="Plasmid pFDU301A"/>
</dbReference>
<evidence type="ECO:0000256" key="1">
    <source>
        <dbReference type="SAM" id="Phobius"/>
    </source>
</evidence>
<keyword evidence="2" id="KW-0614">Plasmid</keyword>